<dbReference type="InterPro" id="IPR032299">
    <property type="entry name" value="DUF4843"/>
</dbReference>
<reference evidence="1 2" key="1">
    <citation type="submission" date="2020-08" db="EMBL/GenBank/DDBJ databases">
        <title>Genome public.</title>
        <authorList>
            <person name="Liu C."/>
            <person name="Sun Q."/>
        </authorList>
    </citation>
    <scope>NUCLEOTIDE SEQUENCE [LARGE SCALE GENOMIC DNA]</scope>
    <source>
        <strain evidence="1 2">NSJ-56</strain>
    </source>
</reference>
<accession>A0ABR7CWN5</accession>
<organism evidence="1 2">
    <name type="scientific">Butyricimonas hominis</name>
    <dbReference type="NCBI Taxonomy" id="2763032"/>
    <lineage>
        <taxon>Bacteria</taxon>
        <taxon>Pseudomonadati</taxon>
        <taxon>Bacteroidota</taxon>
        <taxon>Bacteroidia</taxon>
        <taxon>Bacteroidales</taxon>
        <taxon>Odoribacteraceae</taxon>
        <taxon>Butyricimonas</taxon>
    </lineage>
</organism>
<comment type="caution">
    <text evidence="1">The sequence shown here is derived from an EMBL/GenBank/DDBJ whole genome shotgun (WGS) entry which is preliminary data.</text>
</comment>
<evidence type="ECO:0000313" key="1">
    <source>
        <dbReference type="EMBL" id="MBC5619720.1"/>
    </source>
</evidence>
<name>A0ABR7CWN5_9BACT</name>
<gene>
    <name evidence="1" type="ORF">H8S64_01260</name>
</gene>
<keyword evidence="2" id="KW-1185">Reference proteome</keyword>
<dbReference type="Proteomes" id="UP000646484">
    <property type="component" value="Unassembled WGS sequence"/>
</dbReference>
<dbReference type="Pfam" id="PF16132">
    <property type="entry name" value="DUF4843"/>
    <property type="match status" value="1"/>
</dbReference>
<protein>
    <submittedName>
        <fullName evidence="1">DUF4843 domain-containing protein</fullName>
    </submittedName>
</protein>
<evidence type="ECO:0000313" key="2">
    <source>
        <dbReference type="Proteomes" id="UP000646484"/>
    </source>
</evidence>
<dbReference type="RefSeq" id="WP_099291034.1">
    <property type="nucleotide sequence ID" value="NZ_JACOOH010000001.1"/>
</dbReference>
<sequence length="248" mass="28501">MKKILLFAICVVVFWSCSEQDIKPFGGRHEVYFYKFFMDEKAPGTAKADSTDVTFFFAKPTDEYVMADVVVALAGRPITEDLHFGLKVVDEMTTATPNEYVLEDVYTFRARPISEDAKLILDTIQIRMNKSSRLDELEEGIRLTVQIVPTDEVQVGQFERSRAVIHLTKDAVRPVWWTREVEAGLLGPYSSLKYKTFLENVPGAYDMDGDMIKNYPDEAIKLTKAFKQYLAENPIYDEENYEWMAVEV</sequence>
<dbReference type="EMBL" id="JACOOH010000001">
    <property type="protein sequence ID" value="MBC5619720.1"/>
    <property type="molecule type" value="Genomic_DNA"/>
</dbReference>
<proteinExistence type="predicted"/>